<reference evidence="6 7" key="1">
    <citation type="submission" date="2017-02" db="EMBL/GenBank/DDBJ databases">
        <authorList>
            <person name="Peterson S.W."/>
        </authorList>
    </citation>
    <scope>NUCLEOTIDE SEQUENCE [LARGE SCALE GENOMIC DNA]</scope>
    <source>
        <strain evidence="6 7">ATCC 17233</strain>
    </source>
</reference>
<feature type="domain" description="HTH LytTR-type" evidence="5">
    <location>
        <begin position="127"/>
        <end position="226"/>
    </location>
</feature>
<dbReference type="GO" id="GO:0003677">
    <property type="term" value="F:DNA binding"/>
    <property type="evidence" value="ECO:0007669"/>
    <property type="project" value="InterPro"/>
</dbReference>
<dbReference type="AlphaFoldDB" id="A0A1T4N1Y4"/>
<dbReference type="InterPro" id="IPR001789">
    <property type="entry name" value="Sig_transdc_resp-reg_receiver"/>
</dbReference>
<proteinExistence type="predicted"/>
<keyword evidence="3" id="KW-0597">Phosphoprotein</keyword>
<dbReference type="PANTHER" id="PTHR37299">
    <property type="entry name" value="TRANSCRIPTIONAL REGULATOR-RELATED"/>
    <property type="match status" value="1"/>
</dbReference>
<dbReference type="PANTHER" id="PTHR37299:SF1">
    <property type="entry name" value="STAGE 0 SPORULATION PROTEIN A HOMOLOG"/>
    <property type="match status" value="1"/>
</dbReference>
<dbReference type="Pfam" id="PF04397">
    <property type="entry name" value="LytTR"/>
    <property type="match status" value="1"/>
</dbReference>
<evidence type="ECO:0000259" key="5">
    <source>
        <dbReference type="PROSITE" id="PS50930"/>
    </source>
</evidence>
<protein>
    <recommendedName>
        <fullName evidence="1">Stage 0 sporulation protein A homolog</fullName>
    </recommendedName>
</protein>
<keyword evidence="7" id="KW-1185">Reference proteome</keyword>
<sequence length="230" mass="26042">MINIAICDDENKILADISKKAQSILSDASISTYSEGKSLLNDMMDKSFDIILLDIDMPETDGLMVAELIQKMESKPLIIFVTSHDELVYDSLMLHPFGFVRKAFVDKELKKVLEDAADEISSRDKHFLFHTSAGDIRLKLGDILYFEASGNYINVYTALQEYKFRETLQALENSLGSDGFVRVHKGFLVNSENVKIIRSDSVVLVNDICIPFGRSFCDSARKRLMRSMIH</sequence>
<dbReference type="PROSITE" id="PS50930">
    <property type="entry name" value="HTH_LYTTR"/>
    <property type="match status" value="1"/>
</dbReference>
<feature type="modified residue" description="4-aspartylphosphate" evidence="3">
    <location>
        <position position="54"/>
    </location>
</feature>
<dbReference type="Pfam" id="PF00072">
    <property type="entry name" value="Response_reg"/>
    <property type="match status" value="1"/>
</dbReference>
<dbReference type="SMART" id="SM00850">
    <property type="entry name" value="LytTR"/>
    <property type="match status" value="1"/>
</dbReference>
<dbReference type="InterPro" id="IPR046947">
    <property type="entry name" value="LytR-like"/>
</dbReference>
<dbReference type="GO" id="GO:0000156">
    <property type="term" value="F:phosphorelay response regulator activity"/>
    <property type="evidence" value="ECO:0007669"/>
    <property type="project" value="InterPro"/>
</dbReference>
<dbReference type="RefSeq" id="WP_078787260.1">
    <property type="nucleotide sequence ID" value="NZ_FMTO01000007.1"/>
</dbReference>
<dbReference type="InterPro" id="IPR011006">
    <property type="entry name" value="CheY-like_superfamily"/>
</dbReference>
<dbReference type="Gene3D" id="3.40.50.2300">
    <property type="match status" value="1"/>
</dbReference>
<organism evidence="6 7">
    <name type="scientific">Eubacterium ruminantium</name>
    <dbReference type="NCBI Taxonomy" id="42322"/>
    <lineage>
        <taxon>Bacteria</taxon>
        <taxon>Bacillati</taxon>
        <taxon>Bacillota</taxon>
        <taxon>Clostridia</taxon>
        <taxon>Eubacteriales</taxon>
        <taxon>Eubacteriaceae</taxon>
        <taxon>Eubacterium</taxon>
    </lineage>
</organism>
<gene>
    <name evidence="6" type="ORF">SAMN02745110_01422</name>
</gene>
<evidence type="ECO:0000259" key="4">
    <source>
        <dbReference type="PROSITE" id="PS50110"/>
    </source>
</evidence>
<evidence type="ECO:0000313" key="6">
    <source>
        <dbReference type="EMBL" id="SJZ73131.1"/>
    </source>
</evidence>
<dbReference type="EMBL" id="FUXA01000008">
    <property type="protein sequence ID" value="SJZ73131.1"/>
    <property type="molecule type" value="Genomic_DNA"/>
</dbReference>
<evidence type="ECO:0000256" key="3">
    <source>
        <dbReference type="PROSITE-ProRule" id="PRU00169"/>
    </source>
</evidence>
<dbReference type="InterPro" id="IPR007492">
    <property type="entry name" value="LytTR_DNA-bd_dom"/>
</dbReference>
<dbReference type="Gene3D" id="2.40.50.1020">
    <property type="entry name" value="LytTr DNA-binding domain"/>
    <property type="match status" value="1"/>
</dbReference>
<dbReference type="SUPFAM" id="SSF52172">
    <property type="entry name" value="CheY-like"/>
    <property type="match status" value="1"/>
</dbReference>
<dbReference type="SMART" id="SM00448">
    <property type="entry name" value="REC"/>
    <property type="match status" value="1"/>
</dbReference>
<accession>A0A1T4N1Y4</accession>
<evidence type="ECO:0000313" key="7">
    <source>
        <dbReference type="Proteomes" id="UP000189857"/>
    </source>
</evidence>
<comment type="function">
    <text evidence="2">May play the central regulatory role in sporulation. It may be an element of the effector pathway responsible for the activation of sporulation genes in response to nutritional stress. Spo0A may act in concert with spo0H (a sigma factor) to control the expression of some genes that are critical to the sporulation process.</text>
</comment>
<dbReference type="OrthoDB" id="9802383at2"/>
<name>A0A1T4N1Y4_9FIRM</name>
<evidence type="ECO:0000256" key="2">
    <source>
        <dbReference type="ARBA" id="ARBA00024867"/>
    </source>
</evidence>
<evidence type="ECO:0000256" key="1">
    <source>
        <dbReference type="ARBA" id="ARBA00018672"/>
    </source>
</evidence>
<dbReference type="PROSITE" id="PS50110">
    <property type="entry name" value="RESPONSE_REGULATORY"/>
    <property type="match status" value="1"/>
</dbReference>
<feature type="domain" description="Response regulatory" evidence="4">
    <location>
        <begin position="3"/>
        <end position="117"/>
    </location>
</feature>
<dbReference type="Proteomes" id="UP000189857">
    <property type="component" value="Unassembled WGS sequence"/>
</dbReference>